<name>A0A242WEC9_BACTU</name>
<sequence length="77" mass="8886">MTTFVRVYLYIKNILVLIDEVHLVNVLNLIGMGCSPRCIQDRQGNEGNCYRNFYISLVIYRSFLTKNSALLRQKGSV</sequence>
<dbReference type="PROSITE" id="PS51257">
    <property type="entry name" value="PROKAR_LIPOPROTEIN"/>
    <property type="match status" value="1"/>
</dbReference>
<reference evidence="3 4" key="1">
    <citation type="submission" date="2016-10" db="EMBL/GenBank/DDBJ databases">
        <title>Comparative genomics of Bacillus thuringiensis reveals a path to pathogens against multiple invertebrate hosts.</title>
        <authorList>
            <person name="Zheng J."/>
            <person name="Gao Q."/>
            <person name="Liu H."/>
            <person name="Peng D."/>
            <person name="Ruan L."/>
            <person name="Sun M."/>
        </authorList>
    </citation>
    <scope>NUCLEOTIDE SEQUENCE [LARGE SCALE GENOMIC DNA]</scope>
    <source>
        <strain evidence="3">BGSC 4AC1</strain>
    </source>
</reference>
<evidence type="ECO:0000313" key="4">
    <source>
        <dbReference type="Proteomes" id="UP000195152"/>
    </source>
</evidence>
<evidence type="ECO:0000313" key="2">
    <source>
        <dbReference type="EMBL" id="OTW50468.1"/>
    </source>
</evidence>
<proteinExistence type="predicted"/>
<evidence type="ECO:0000313" key="3">
    <source>
        <dbReference type="EMBL" id="OTW54946.1"/>
    </source>
</evidence>
<dbReference type="AlphaFoldDB" id="A0A242WEC9"/>
<accession>A0A242WEC9</accession>
<gene>
    <name evidence="3" type="ORF">BK699_02360</name>
    <name evidence="2" type="ORF">BK699_10675</name>
    <name evidence="1" type="ORF">BK699_21650</name>
</gene>
<dbReference type="Proteomes" id="UP000195152">
    <property type="component" value="Unassembled WGS sequence"/>
</dbReference>
<evidence type="ECO:0000313" key="1">
    <source>
        <dbReference type="EMBL" id="OTW46243.1"/>
    </source>
</evidence>
<organism evidence="3 4">
    <name type="scientific">Bacillus thuringiensis serovar mexicanensis</name>
    <dbReference type="NCBI Taxonomy" id="180868"/>
    <lineage>
        <taxon>Bacteria</taxon>
        <taxon>Bacillati</taxon>
        <taxon>Bacillota</taxon>
        <taxon>Bacilli</taxon>
        <taxon>Bacillales</taxon>
        <taxon>Bacillaceae</taxon>
        <taxon>Bacillus</taxon>
        <taxon>Bacillus cereus group</taxon>
    </lineage>
</organism>
<dbReference type="EMBL" id="NFCF01000066">
    <property type="protein sequence ID" value="OTW50468.1"/>
    <property type="molecule type" value="Genomic_DNA"/>
</dbReference>
<dbReference type="EMBL" id="NFCF01000088">
    <property type="protein sequence ID" value="OTW46243.1"/>
    <property type="molecule type" value="Genomic_DNA"/>
</dbReference>
<comment type="caution">
    <text evidence="3">The sequence shown here is derived from an EMBL/GenBank/DDBJ whole genome shotgun (WGS) entry which is preliminary data.</text>
</comment>
<dbReference type="EMBL" id="NFCF01000033">
    <property type="protein sequence ID" value="OTW54946.1"/>
    <property type="molecule type" value="Genomic_DNA"/>
</dbReference>
<protein>
    <submittedName>
        <fullName evidence="3">Uncharacterized protein</fullName>
    </submittedName>
</protein>